<sequence length="186" mass="20161">MRTGNRFGICHQHKRGASGTAGGCCGEVFEEIQAQGVRGAGSCGGAGSSKADKVHAASIPLPANSYWRCRDETDPELGEFKDSHERLLAVFLHIRIAELCSRKRWLPAGLCQVALVFDIVASVRQQEQLECGGWRCPRLTQVWVFGKWVNLGRCESGAAGCLTRDYGRGINSNYESVRGGGGRCSD</sequence>
<proteinExistence type="predicted"/>
<dbReference type="AlphaFoldDB" id="A0AAD7CXI9"/>
<evidence type="ECO:0000313" key="1">
    <source>
        <dbReference type="EMBL" id="KAJ7668214.1"/>
    </source>
</evidence>
<gene>
    <name evidence="1" type="ORF">B0H17DRAFT_1142564</name>
</gene>
<dbReference type="EMBL" id="JARKIE010000196">
    <property type="protein sequence ID" value="KAJ7668214.1"/>
    <property type="molecule type" value="Genomic_DNA"/>
</dbReference>
<evidence type="ECO:0000313" key="2">
    <source>
        <dbReference type="Proteomes" id="UP001221757"/>
    </source>
</evidence>
<dbReference type="Proteomes" id="UP001221757">
    <property type="component" value="Unassembled WGS sequence"/>
</dbReference>
<comment type="caution">
    <text evidence="1">The sequence shown here is derived from an EMBL/GenBank/DDBJ whole genome shotgun (WGS) entry which is preliminary data.</text>
</comment>
<reference evidence="1" key="1">
    <citation type="submission" date="2023-03" db="EMBL/GenBank/DDBJ databases">
        <title>Massive genome expansion in bonnet fungi (Mycena s.s.) driven by repeated elements and novel gene families across ecological guilds.</title>
        <authorList>
            <consortium name="Lawrence Berkeley National Laboratory"/>
            <person name="Harder C.B."/>
            <person name="Miyauchi S."/>
            <person name="Viragh M."/>
            <person name="Kuo A."/>
            <person name="Thoen E."/>
            <person name="Andreopoulos B."/>
            <person name="Lu D."/>
            <person name="Skrede I."/>
            <person name="Drula E."/>
            <person name="Henrissat B."/>
            <person name="Morin E."/>
            <person name="Kohler A."/>
            <person name="Barry K."/>
            <person name="LaButti K."/>
            <person name="Morin E."/>
            <person name="Salamov A."/>
            <person name="Lipzen A."/>
            <person name="Mereny Z."/>
            <person name="Hegedus B."/>
            <person name="Baldrian P."/>
            <person name="Stursova M."/>
            <person name="Weitz H."/>
            <person name="Taylor A."/>
            <person name="Grigoriev I.V."/>
            <person name="Nagy L.G."/>
            <person name="Martin F."/>
            <person name="Kauserud H."/>
        </authorList>
    </citation>
    <scope>NUCLEOTIDE SEQUENCE</scope>
    <source>
        <strain evidence="1">CBHHK067</strain>
    </source>
</reference>
<name>A0AAD7CXI9_MYCRO</name>
<keyword evidence="2" id="KW-1185">Reference proteome</keyword>
<accession>A0AAD7CXI9</accession>
<organism evidence="1 2">
    <name type="scientific">Mycena rosella</name>
    <name type="common">Pink bonnet</name>
    <name type="synonym">Agaricus rosellus</name>
    <dbReference type="NCBI Taxonomy" id="1033263"/>
    <lineage>
        <taxon>Eukaryota</taxon>
        <taxon>Fungi</taxon>
        <taxon>Dikarya</taxon>
        <taxon>Basidiomycota</taxon>
        <taxon>Agaricomycotina</taxon>
        <taxon>Agaricomycetes</taxon>
        <taxon>Agaricomycetidae</taxon>
        <taxon>Agaricales</taxon>
        <taxon>Marasmiineae</taxon>
        <taxon>Mycenaceae</taxon>
        <taxon>Mycena</taxon>
    </lineage>
</organism>
<protein>
    <submittedName>
        <fullName evidence="1">Uncharacterized protein</fullName>
    </submittedName>
</protein>